<dbReference type="GO" id="GO:0047184">
    <property type="term" value="F:1-acylglycerophosphocholine O-acyltransferase activity"/>
    <property type="evidence" value="ECO:0007669"/>
    <property type="project" value="TreeGrafter"/>
</dbReference>
<dbReference type="Pfam" id="PF01553">
    <property type="entry name" value="Acyltransferase"/>
    <property type="match status" value="1"/>
</dbReference>
<keyword evidence="3" id="KW-0808">Transferase</keyword>
<dbReference type="CDD" id="cd07989">
    <property type="entry name" value="LPLAT_AGPAT-like"/>
    <property type="match status" value="1"/>
</dbReference>
<dbReference type="STRING" id="1890364.A0A2P6N4P6"/>
<comment type="catalytic activity">
    <reaction evidence="11">
        <text>1'-[1,2-diacyl-sn-glycero-3-phospho],3'-[1-acyl-sn-glycero-3-phospho]-glycerol + a 1,2-diacyl-sn-glycero-3-phosphocholine = a cardiolipin + a 1-acyl-sn-glycero-3-phosphocholine</text>
        <dbReference type="Rhea" id="RHEA:33731"/>
        <dbReference type="ChEBI" id="CHEBI:57643"/>
        <dbReference type="ChEBI" id="CHEBI:58168"/>
        <dbReference type="ChEBI" id="CHEBI:62237"/>
        <dbReference type="ChEBI" id="CHEBI:64743"/>
    </reaction>
    <physiologicalReaction direction="left-to-right" evidence="11">
        <dbReference type="Rhea" id="RHEA:33732"/>
    </physiologicalReaction>
    <physiologicalReaction direction="right-to-left" evidence="11">
        <dbReference type="Rhea" id="RHEA:33733"/>
    </physiologicalReaction>
</comment>
<evidence type="ECO:0000256" key="3">
    <source>
        <dbReference type="ARBA" id="ARBA00022679"/>
    </source>
</evidence>
<keyword evidence="15" id="KW-1185">Reference proteome</keyword>
<protein>
    <recommendedName>
        <fullName evidence="12">Tafazzin family protein</fullName>
    </recommendedName>
</protein>
<evidence type="ECO:0000256" key="1">
    <source>
        <dbReference type="ARBA" id="ARBA00004137"/>
    </source>
</evidence>
<dbReference type="SUPFAM" id="SSF69593">
    <property type="entry name" value="Glycerol-3-phosphate (1)-acyltransferase"/>
    <property type="match status" value="1"/>
</dbReference>
<name>A0A2P6N4P6_9EUKA</name>
<accession>A0A2P6N4P6</accession>
<dbReference type="PRINTS" id="PR00979">
    <property type="entry name" value="TAFAZZIN"/>
</dbReference>
<evidence type="ECO:0000313" key="14">
    <source>
        <dbReference type="EMBL" id="PRP78913.1"/>
    </source>
</evidence>
<dbReference type="GO" id="GO:0005743">
    <property type="term" value="C:mitochondrial inner membrane"/>
    <property type="evidence" value="ECO:0007669"/>
    <property type="project" value="UniProtKB-SubCell"/>
</dbReference>
<dbReference type="PANTHER" id="PTHR12497">
    <property type="entry name" value="TAZ PROTEIN TAFAZZIN"/>
    <property type="match status" value="1"/>
</dbReference>
<keyword evidence="6" id="KW-0443">Lipid metabolism</keyword>
<evidence type="ECO:0000256" key="7">
    <source>
        <dbReference type="ARBA" id="ARBA00023128"/>
    </source>
</evidence>
<sequence>MINSKKDCAICKGILACAKQVKVHNQKTLQRQSLITICNHLSTVDDPAIWGAALPLRTLFQSNKMRWTMGAKEIMFNNKIDSWYFGNGKVIPTVRGAGIFQESVDIAIAKMNEGQWVHMFPEGYVNQTGKMRRFKWGVGRMIESSEKAPWILPIYIKGFDQMMPEGKVYIPKPFGKEMHVYVGDVITDVEEMRVRAMREAEGNKTEAYRVMTAELQEIMQDMADRVEIEHKEK</sequence>
<dbReference type="AlphaFoldDB" id="A0A2P6N4P6"/>
<reference evidence="14 15" key="1">
    <citation type="journal article" date="2018" name="Genome Biol. Evol.">
        <title>Multiple Roots of Fruiting Body Formation in Amoebozoa.</title>
        <authorList>
            <person name="Hillmann F."/>
            <person name="Forbes G."/>
            <person name="Novohradska S."/>
            <person name="Ferling I."/>
            <person name="Riege K."/>
            <person name="Groth M."/>
            <person name="Westermann M."/>
            <person name="Marz M."/>
            <person name="Spaller T."/>
            <person name="Winckler T."/>
            <person name="Schaap P."/>
            <person name="Glockner G."/>
        </authorList>
    </citation>
    <scope>NUCLEOTIDE SEQUENCE [LARGE SCALE GENOMIC DNA]</scope>
    <source>
        <strain evidence="14 15">Jena</strain>
    </source>
</reference>
<dbReference type="InterPro" id="IPR002123">
    <property type="entry name" value="Plipid/glycerol_acylTrfase"/>
</dbReference>
<evidence type="ECO:0000256" key="8">
    <source>
        <dbReference type="ARBA" id="ARBA00023136"/>
    </source>
</evidence>
<keyword evidence="9" id="KW-0012">Acyltransferase</keyword>
<comment type="subcellular location">
    <subcellularLocation>
        <location evidence="1">Mitochondrion inner membrane</location>
        <topology evidence="1">Peripheral membrane protein</topology>
        <orientation evidence="1">Intermembrane side</orientation>
    </subcellularLocation>
    <subcellularLocation>
        <location evidence="10">Mitochondrion outer membrane</location>
        <topology evidence="10">Peripheral membrane protein</topology>
        <orientation evidence="10">Intermembrane side</orientation>
    </subcellularLocation>
</comment>
<evidence type="ECO:0000256" key="2">
    <source>
        <dbReference type="ARBA" id="ARBA00010524"/>
    </source>
</evidence>
<keyword evidence="5" id="KW-0999">Mitochondrion inner membrane</keyword>
<organism evidence="14 15">
    <name type="scientific">Planoprotostelium fungivorum</name>
    <dbReference type="NCBI Taxonomy" id="1890364"/>
    <lineage>
        <taxon>Eukaryota</taxon>
        <taxon>Amoebozoa</taxon>
        <taxon>Evosea</taxon>
        <taxon>Variosea</taxon>
        <taxon>Cavosteliida</taxon>
        <taxon>Cavosteliaceae</taxon>
        <taxon>Planoprotostelium</taxon>
    </lineage>
</organism>
<dbReference type="EMBL" id="MDYQ01000205">
    <property type="protein sequence ID" value="PRP78913.1"/>
    <property type="molecule type" value="Genomic_DNA"/>
</dbReference>
<dbReference type="GO" id="GO:0035965">
    <property type="term" value="P:cardiolipin acyl-chain remodeling"/>
    <property type="evidence" value="ECO:0007669"/>
    <property type="project" value="TreeGrafter"/>
</dbReference>
<evidence type="ECO:0000256" key="12">
    <source>
        <dbReference type="RuleBase" id="RU365062"/>
    </source>
</evidence>
<comment type="similarity">
    <text evidence="2 12">Belongs to the taffazin family.</text>
</comment>
<feature type="domain" description="Phospholipid/glycerol acyltransferase" evidence="13">
    <location>
        <begin position="34"/>
        <end position="159"/>
    </location>
</feature>
<evidence type="ECO:0000256" key="10">
    <source>
        <dbReference type="ARBA" id="ARBA00024323"/>
    </source>
</evidence>
<dbReference type="GO" id="GO:0007007">
    <property type="term" value="P:inner mitochondrial membrane organization"/>
    <property type="evidence" value="ECO:0007669"/>
    <property type="project" value="TreeGrafter"/>
</dbReference>
<keyword evidence="4" id="KW-1000">Mitochondrion outer membrane</keyword>
<evidence type="ECO:0000256" key="4">
    <source>
        <dbReference type="ARBA" id="ARBA00022787"/>
    </source>
</evidence>
<evidence type="ECO:0000256" key="9">
    <source>
        <dbReference type="ARBA" id="ARBA00023315"/>
    </source>
</evidence>
<gene>
    <name evidence="14" type="ORF">PROFUN_13289</name>
</gene>
<evidence type="ECO:0000256" key="5">
    <source>
        <dbReference type="ARBA" id="ARBA00022792"/>
    </source>
</evidence>
<proteinExistence type="inferred from homology"/>
<dbReference type="GO" id="GO:0005741">
    <property type="term" value="C:mitochondrial outer membrane"/>
    <property type="evidence" value="ECO:0007669"/>
    <property type="project" value="UniProtKB-SubCell"/>
</dbReference>
<evidence type="ECO:0000313" key="15">
    <source>
        <dbReference type="Proteomes" id="UP000241769"/>
    </source>
</evidence>
<keyword evidence="7" id="KW-0496">Mitochondrion</keyword>
<keyword evidence="8" id="KW-0472">Membrane</keyword>
<evidence type="ECO:0000259" key="13">
    <source>
        <dbReference type="SMART" id="SM00563"/>
    </source>
</evidence>
<comment type="caution">
    <text evidence="14">The sequence shown here is derived from an EMBL/GenBank/DDBJ whole genome shotgun (WGS) entry which is preliminary data.</text>
</comment>
<dbReference type="OrthoDB" id="193467at2759"/>
<evidence type="ECO:0000256" key="6">
    <source>
        <dbReference type="ARBA" id="ARBA00023098"/>
    </source>
</evidence>
<dbReference type="Proteomes" id="UP000241769">
    <property type="component" value="Unassembled WGS sequence"/>
</dbReference>
<dbReference type="FunCoup" id="A0A2P6N4P6">
    <property type="interactions" value="210"/>
</dbReference>
<dbReference type="SMART" id="SM00563">
    <property type="entry name" value="PlsC"/>
    <property type="match status" value="1"/>
</dbReference>
<dbReference type="InParanoid" id="A0A2P6N4P6"/>
<dbReference type="InterPro" id="IPR000872">
    <property type="entry name" value="Tafazzin"/>
</dbReference>
<evidence type="ECO:0000256" key="11">
    <source>
        <dbReference type="ARBA" id="ARBA00047906"/>
    </source>
</evidence>
<dbReference type="PANTHER" id="PTHR12497:SF0">
    <property type="entry name" value="TAFAZZIN"/>
    <property type="match status" value="1"/>
</dbReference>